<dbReference type="AlphaFoldDB" id="A0A839T851"/>
<sequence length="60" mass="6583">MLFANAGVVEHRTIDDLSPEHFNKTFAVNVRGLAFTVQKALPLMRDGDGVEGLGHPSQYD</sequence>
<comment type="caution">
    <text evidence="1">The sequence shown here is derived from an EMBL/GenBank/DDBJ whole genome shotgun (WGS) entry which is preliminary data.</text>
</comment>
<dbReference type="SUPFAM" id="SSF51735">
    <property type="entry name" value="NAD(P)-binding Rossmann-fold domains"/>
    <property type="match status" value="1"/>
</dbReference>
<dbReference type="InterPro" id="IPR002347">
    <property type="entry name" value="SDR_fam"/>
</dbReference>
<dbReference type="InterPro" id="IPR036291">
    <property type="entry name" value="NAD(P)-bd_dom_sf"/>
</dbReference>
<keyword evidence="2" id="KW-1185">Reference proteome</keyword>
<reference evidence="1 2" key="1">
    <citation type="submission" date="2020-08" db="EMBL/GenBank/DDBJ databases">
        <title>Genomic Encyclopedia of Type Strains, Phase III (KMG-III): the genomes of soil and plant-associated and newly described type strains.</title>
        <authorList>
            <person name="Whitman W."/>
        </authorList>
    </citation>
    <scope>NUCLEOTIDE SEQUENCE [LARGE SCALE GENOMIC DNA]</scope>
    <source>
        <strain evidence="1 2">CECT 4462</strain>
    </source>
</reference>
<accession>A0A839T851</accession>
<protein>
    <submittedName>
        <fullName evidence="1">NAD(P)-dependent dehydrogenase (Short-subunit alcohol dehydrogenase family)</fullName>
    </submittedName>
</protein>
<name>A0A839T851_AZOMA</name>
<gene>
    <name evidence="1" type="ORF">FHR87_003715</name>
</gene>
<evidence type="ECO:0000313" key="1">
    <source>
        <dbReference type="EMBL" id="MBB3105279.1"/>
    </source>
</evidence>
<evidence type="ECO:0000313" key="2">
    <source>
        <dbReference type="Proteomes" id="UP000549250"/>
    </source>
</evidence>
<dbReference type="Gene3D" id="3.40.50.720">
    <property type="entry name" value="NAD(P)-binding Rossmann-like Domain"/>
    <property type="match status" value="1"/>
</dbReference>
<dbReference type="Pfam" id="PF00106">
    <property type="entry name" value="adh_short"/>
    <property type="match status" value="1"/>
</dbReference>
<dbReference type="EMBL" id="JACHXI010000031">
    <property type="protein sequence ID" value="MBB3105279.1"/>
    <property type="molecule type" value="Genomic_DNA"/>
</dbReference>
<dbReference type="Proteomes" id="UP000549250">
    <property type="component" value="Unassembled WGS sequence"/>
</dbReference>
<organism evidence="1 2">
    <name type="scientific">Azomonas macrocytogenes</name>
    <name type="common">Azotobacter macrocytogenes</name>
    <dbReference type="NCBI Taxonomy" id="69962"/>
    <lineage>
        <taxon>Bacteria</taxon>
        <taxon>Pseudomonadati</taxon>
        <taxon>Pseudomonadota</taxon>
        <taxon>Gammaproteobacteria</taxon>
        <taxon>Pseudomonadales</taxon>
        <taxon>Pseudomonadaceae</taxon>
        <taxon>Azomonas</taxon>
    </lineage>
</organism>
<proteinExistence type="predicted"/>